<dbReference type="Proteomes" id="UP001212996">
    <property type="component" value="Unassembled WGS sequence"/>
</dbReference>
<accession>A0AAW6BU88</accession>
<sequence>MNLSGGFNPYSYVHDPVNWIDPFGLTGCPGNKGKPPHPYQGVRDASEYLQSMGVGRSQRKQIIDSFELSGMSVHKAGDSLYGARFHDFGKRARPEGQYVFETFTPQTNRSGLALPPDWNGMTGIQQFQIKPGTTIIKGKAAPQYDFGPQYTGGAEQIFVLEPWKYGSLMK</sequence>
<evidence type="ECO:0008006" key="3">
    <source>
        <dbReference type="Google" id="ProtNLM"/>
    </source>
</evidence>
<dbReference type="RefSeq" id="WP_271868268.1">
    <property type="nucleotide sequence ID" value="NZ_JAQMFO010000107.1"/>
</dbReference>
<proteinExistence type="predicted"/>
<organism evidence="1 2">
    <name type="scientific">Photorhabdus bodei</name>
    <dbReference type="NCBI Taxonomy" id="2029681"/>
    <lineage>
        <taxon>Bacteria</taxon>
        <taxon>Pseudomonadati</taxon>
        <taxon>Pseudomonadota</taxon>
        <taxon>Gammaproteobacteria</taxon>
        <taxon>Enterobacterales</taxon>
        <taxon>Morganellaceae</taxon>
        <taxon>Photorhabdus</taxon>
    </lineage>
</organism>
<protein>
    <recommendedName>
        <fullName evidence="3">Type IV secretion protein Rhs</fullName>
    </recommendedName>
</protein>
<dbReference type="AlphaFoldDB" id="A0AAW6BU88"/>
<evidence type="ECO:0000313" key="2">
    <source>
        <dbReference type="Proteomes" id="UP001212996"/>
    </source>
</evidence>
<name>A0AAW6BU88_9GAMM</name>
<gene>
    <name evidence="1" type="ORF">PH362_25980</name>
</gene>
<comment type="caution">
    <text evidence="1">The sequence shown here is derived from an EMBL/GenBank/DDBJ whole genome shotgun (WGS) entry which is preliminary data.</text>
</comment>
<reference evidence="1" key="1">
    <citation type="submission" date="2023-01" db="EMBL/GenBank/DDBJ databases">
        <title>Genome sequencing of Photorhabdus bodei 09-20.</title>
        <authorList>
            <person name="Kalindamar S."/>
            <person name="Kumru S."/>
        </authorList>
    </citation>
    <scope>NUCLEOTIDE SEQUENCE</scope>
    <source>
        <strain evidence="1">09-20</strain>
    </source>
</reference>
<evidence type="ECO:0000313" key="1">
    <source>
        <dbReference type="EMBL" id="MDB6375230.1"/>
    </source>
</evidence>
<dbReference type="EMBL" id="JAQMFO010000107">
    <property type="protein sequence ID" value="MDB6375230.1"/>
    <property type="molecule type" value="Genomic_DNA"/>
</dbReference>